<feature type="transmembrane region" description="Helical" evidence="1">
    <location>
        <begin position="265"/>
        <end position="288"/>
    </location>
</feature>
<keyword evidence="1" id="KW-1133">Transmembrane helix</keyword>
<dbReference type="Proteomes" id="UP000554965">
    <property type="component" value="Unassembled WGS sequence"/>
</dbReference>
<dbReference type="InterPro" id="IPR038770">
    <property type="entry name" value="Na+/solute_symporter_sf"/>
</dbReference>
<feature type="transmembrane region" description="Helical" evidence="1">
    <location>
        <begin position="39"/>
        <end position="58"/>
    </location>
</feature>
<keyword evidence="1" id="KW-0812">Transmembrane</keyword>
<accession>A0A7Z7IT93</accession>
<feature type="transmembrane region" description="Helical" evidence="1">
    <location>
        <begin position="300"/>
        <end position="320"/>
    </location>
</feature>
<dbReference type="Gene3D" id="1.20.1530.20">
    <property type="match status" value="1"/>
</dbReference>
<comment type="caution">
    <text evidence="2">The sequence shown here is derived from an EMBL/GenBank/DDBJ whole genome shotgun (WGS) entry which is preliminary data.</text>
</comment>
<protein>
    <recommendedName>
        <fullName evidence="4">Bile acid:sodium symporter</fullName>
    </recommendedName>
</protein>
<sequence>MLTRLKALPIDTFLLALAVTLIIAALVPARGTGADIMSIAAKTAIALLFFLYGARLSPQQAWHGMRQWRLHLMVLATTFVVFPLLGLAARALVPSVLTPDLYTGLLFMCLVPSTVQSAIAFTSMARGHVSAAMVTASLSNILGLVLTPLLVMMLINPDGGNLIEADGVLEILLQLMVPFGLGQLARPWLTPVLVRHVVLIKLVDRGSILLAVYTAFSMGMVEGVWGKVDPWHLVSVSVIAAVLLALVLTYTAVIGRMARLGRGDAIVLLFCGSNKALASGLPMAWVLFPASTVGLVMVPLMLFHQFQLIAGTLLAGRLGADRGRLGTRRSRGSALVAADVDRVGGQQRKRQRLTTQHLPPQVFPRPNQNVRWQRRQHNPVVPLDFAFELTDGPAGVACEDSHPLHQRRDQLGFGV</sequence>
<gene>
    <name evidence="2" type="ORF">MSIMFB_05599</name>
</gene>
<feature type="transmembrane region" description="Helical" evidence="1">
    <location>
        <begin position="167"/>
        <end position="185"/>
    </location>
</feature>
<dbReference type="PANTHER" id="PTHR18640:SF5">
    <property type="entry name" value="SODIUM_BILE ACID COTRANSPORTER 7"/>
    <property type="match status" value="1"/>
</dbReference>
<dbReference type="AlphaFoldDB" id="A0A7Z7IT93"/>
<dbReference type="EMBL" id="OCTY01000002">
    <property type="protein sequence ID" value="SOJ58119.1"/>
    <property type="molecule type" value="Genomic_DNA"/>
</dbReference>
<feature type="transmembrane region" description="Helical" evidence="1">
    <location>
        <begin position="206"/>
        <end position="225"/>
    </location>
</feature>
<reference evidence="2 3" key="1">
    <citation type="submission" date="2017-10" db="EMBL/GenBank/DDBJ databases">
        <authorList>
            <consortium name="Urmite Genomes"/>
        </authorList>
    </citation>
    <scope>NUCLEOTIDE SEQUENCE [LARGE SCALE GENOMIC DNA]</scope>
    <source>
        <strain evidence="2 3">FB-527</strain>
    </source>
</reference>
<keyword evidence="1" id="KW-0472">Membrane</keyword>
<evidence type="ECO:0000313" key="3">
    <source>
        <dbReference type="Proteomes" id="UP000554965"/>
    </source>
</evidence>
<dbReference type="Pfam" id="PF13593">
    <property type="entry name" value="SBF_like"/>
    <property type="match status" value="1"/>
</dbReference>
<dbReference type="GO" id="GO:0005886">
    <property type="term" value="C:plasma membrane"/>
    <property type="evidence" value="ECO:0007669"/>
    <property type="project" value="TreeGrafter"/>
</dbReference>
<evidence type="ECO:0000256" key="1">
    <source>
        <dbReference type="SAM" id="Phobius"/>
    </source>
</evidence>
<evidence type="ECO:0008006" key="4">
    <source>
        <dbReference type="Google" id="ProtNLM"/>
    </source>
</evidence>
<dbReference type="PANTHER" id="PTHR18640">
    <property type="entry name" value="SOLUTE CARRIER FAMILY 10 MEMBER 7"/>
    <property type="match status" value="1"/>
</dbReference>
<dbReference type="InterPro" id="IPR016833">
    <property type="entry name" value="Put_Na-Bile_cotransptr"/>
</dbReference>
<keyword evidence="3" id="KW-1185">Reference proteome</keyword>
<evidence type="ECO:0000313" key="2">
    <source>
        <dbReference type="EMBL" id="SOJ58119.1"/>
    </source>
</evidence>
<name>A0A7Z7IT93_9MYCO</name>
<organism evidence="2 3">
    <name type="scientific">Mycobacterium simulans</name>
    <dbReference type="NCBI Taxonomy" id="627089"/>
    <lineage>
        <taxon>Bacteria</taxon>
        <taxon>Bacillati</taxon>
        <taxon>Actinomycetota</taxon>
        <taxon>Actinomycetes</taxon>
        <taxon>Mycobacteriales</taxon>
        <taxon>Mycobacteriaceae</taxon>
        <taxon>Mycobacterium</taxon>
    </lineage>
</organism>
<feature type="transmembrane region" description="Helical" evidence="1">
    <location>
        <begin position="133"/>
        <end position="155"/>
    </location>
</feature>
<feature type="transmembrane region" description="Helical" evidence="1">
    <location>
        <begin position="101"/>
        <end position="121"/>
    </location>
</feature>
<proteinExistence type="predicted"/>
<feature type="transmembrane region" description="Helical" evidence="1">
    <location>
        <begin position="231"/>
        <end position="253"/>
    </location>
</feature>
<feature type="transmembrane region" description="Helical" evidence="1">
    <location>
        <begin position="70"/>
        <end position="89"/>
    </location>
</feature>